<accession>A0A2D2DGA4</accession>
<dbReference type="InterPro" id="IPR057925">
    <property type="entry name" value="prePAAR_DddA"/>
</dbReference>
<name>A0A2D2DGA4_9BURK</name>
<dbReference type="AlphaFoldDB" id="A0A2D2DGA4"/>
<dbReference type="EMBL" id="CP024608">
    <property type="protein sequence ID" value="ATQ74003.1"/>
    <property type="molecule type" value="Genomic_DNA"/>
</dbReference>
<dbReference type="Pfam" id="PF25799">
    <property type="entry name" value="prePAAR_I"/>
    <property type="match status" value="1"/>
</dbReference>
<organism evidence="3 4">
    <name type="scientific">Massilia violaceinigra</name>
    <dbReference type="NCBI Taxonomy" id="2045208"/>
    <lineage>
        <taxon>Bacteria</taxon>
        <taxon>Pseudomonadati</taxon>
        <taxon>Pseudomonadota</taxon>
        <taxon>Betaproteobacteria</taxon>
        <taxon>Burkholderiales</taxon>
        <taxon>Oxalobacteraceae</taxon>
        <taxon>Telluria group</taxon>
        <taxon>Massilia</taxon>
    </lineage>
</organism>
<protein>
    <submittedName>
        <fullName evidence="3">Type IV secretion protein Rhs</fullName>
    </submittedName>
</protein>
<dbReference type="Proteomes" id="UP000229897">
    <property type="component" value="Chromosome"/>
</dbReference>
<keyword evidence="1" id="KW-0812">Transmembrane</keyword>
<feature type="transmembrane region" description="Helical" evidence="1">
    <location>
        <begin position="20"/>
        <end position="53"/>
    </location>
</feature>
<gene>
    <name evidence="3" type="ORF">CR152_05325</name>
</gene>
<reference evidence="3" key="1">
    <citation type="submission" date="2017-10" db="EMBL/GenBank/DDBJ databases">
        <title>Massilia psychrophilum sp. nov., a novel purple-pigmented bacterium isolated from Tianshan glacier, Xinjiang Municipality, China.</title>
        <authorList>
            <person name="Wang H."/>
        </authorList>
    </citation>
    <scope>NUCLEOTIDE SEQUENCE [LARGE SCALE GENOMIC DNA]</scope>
    <source>
        <strain evidence="3">B2</strain>
    </source>
</reference>
<sequence>MPQAARITDPIGHSPTMSWLLAGLLAGAAIAIAAVAIVGTGGLAAVAIVGGAAAMGAGLGEAMSTMSWAPKEVCGFIAGVGSLNVFTNKRPAARAHLDMTTCFKHAPPAPLPIATGSGNVYINGQPAARVDDTIVCSAVITSGSNNVYIGGGTQKTDDIFPEDLVPGWVHGALLVVGLGSAIVLAGPFIAVAGLAGGIAGGIGGDWLGGEIFGEGSDGQKWSALGGSVIGGLLGAKGGSALANKVIPKPLSDTQGFLKGGLGGMKEAAQNRAALAKELSEARVDAINNAPKTDFENGRKPVKASTVVDKRTGKVYQEDSGYPLPKTEDIHPTLRDRMPKPSLEEAHVPENCAEFKAANKALKDGARMEDLEMYTINRQKGGAPRCANCMVTTKGAHAITDH</sequence>
<dbReference type="Gene3D" id="2.60.200.60">
    <property type="match status" value="1"/>
</dbReference>
<evidence type="ECO:0000259" key="2">
    <source>
        <dbReference type="Pfam" id="PF25799"/>
    </source>
</evidence>
<proteinExistence type="predicted"/>
<dbReference type="InterPro" id="IPR008727">
    <property type="entry name" value="PAAR_motif"/>
</dbReference>
<keyword evidence="1" id="KW-0472">Membrane</keyword>
<evidence type="ECO:0000313" key="4">
    <source>
        <dbReference type="Proteomes" id="UP000229897"/>
    </source>
</evidence>
<keyword evidence="4" id="KW-1185">Reference proteome</keyword>
<dbReference type="CDD" id="cd14742">
    <property type="entry name" value="PAAR_RHS"/>
    <property type="match status" value="1"/>
</dbReference>
<dbReference type="Pfam" id="PF05488">
    <property type="entry name" value="PAAR_motif"/>
    <property type="match status" value="1"/>
</dbReference>
<evidence type="ECO:0000313" key="3">
    <source>
        <dbReference type="EMBL" id="ATQ74003.1"/>
    </source>
</evidence>
<dbReference type="KEGG" id="mass:CR152_05325"/>
<keyword evidence="1" id="KW-1133">Transmembrane helix</keyword>
<evidence type="ECO:0000256" key="1">
    <source>
        <dbReference type="SAM" id="Phobius"/>
    </source>
</evidence>
<feature type="domain" description="Double-stranded DNA deaminase toxin A prePAAR motif" evidence="2">
    <location>
        <begin position="3"/>
        <end position="57"/>
    </location>
</feature>